<dbReference type="RefSeq" id="WP_274269218.1">
    <property type="nucleotide sequence ID" value="NZ_CP117880.1"/>
</dbReference>
<dbReference type="EMBL" id="CP117880">
    <property type="protein sequence ID" value="WDF70512.1"/>
    <property type="molecule type" value="Genomic_DNA"/>
</dbReference>
<evidence type="ECO:0000259" key="2">
    <source>
        <dbReference type="Pfam" id="PF16151"/>
    </source>
</evidence>
<proteinExistence type="predicted"/>
<protein>
    <submittedName>
        <fullName evidence="3">DUF4859 domain-containing protein</fullName>
    </submittedName>
</protein>
<dbReference type="InterPro" id="IPR045690">
    <property type="entry name" value="DUF6055"/>
</dbReference>
<organism evidence="3 4">
    <name type="scientific">Sphingobacterium oryzagri</name>
    <dbReference type="NCBI Taxonomy" id="3025669"/>
    <lineage>
        <taxon>Bacteria</taxon>
        <taxon>Pseudomonadati</taxon>
        <taxon>Bacteroidota</taxon>
        <taxon>Sphingobacteriia</taxon>
        <taxon>Sphingobacteriales</taxon>
        <taxon>Sphingobacteriaceae</taxon>
        <taxon>Sphingobacterium</taxon>
    </lineage>
</organism>
<feature type="chain" id="PRO_5045858815" evidence="1">
    <location>
        <begin position="27"/>
        <end position="621"/>
    </location>
</feature>
<dbReference type="Pfam" id="PF19527">
    <property type="entry name" value="DUF6055"/>
    <property type="match status" value="1"/>
</dbReference>
<dbReference type="Pfam" id="PF16151">
    <property type="entry name" value="DUF4859"/>
    <property type="match status" value="1"/>
</dbReference>
<accession>A0ABY7WP64</accession>
<keyword evidence="1" id="KW-0732">Signal</keyword>
<sequence length="621" mass="69083">MMKNKLSTLFLLAFLPCLLLCTGCNKQLLEELKAAAIAPLPGQELTVDTDTLAIYVPNEFADMNLYNNASTWSYERSQESTHFIVFWGAGYGANHPNAAAVPETYRVDIDDLLAKAEQFYAININTLKFAERGVGRSNLDNYKMMIFLHYTTEWMAYGGGYDDTIGALWINPATCKPVGSTIAHEIGHSFQYQVFADLKGGSGFRYGFGGNGGNAFWEQTAQWQAHQTYPAEAFTTYNFTVYTENYHRHIHHEWQRYASYFIHNYWADKHGIDIIGRIWREANQPEDPIQAYMRITGINVSQLNAELYEAATHFVTWDLPSIRTQGQNYIGMHTNKFSLQANGSYRVSYDRCPGTTGYNVIPLQLPAAGTQITAAFKGLPNAPGFNAVDAARAGWRYGYVALLNNGTRVYGDMAQGTEQSVNFTVPANCSKLWFVVTGAPSTYQAHAWDEIETNDDQWPYEVKFTNSGILGFIDVGAEPQNVTLTQSISFPYDSQNYTGATITLNATQLATAFAIQPSELASLMTAQEIKFYAIEQNGTLNPTTTANGYGHWFAANGNITTWGSNSVLFAEFDANTYNVSIGQFPGAATAGTEYTIRQALVYTYDTNKTAQATLIYKVKVE</sequence>
<gene>
    <name evidence="3" type="ORF">PQ465_09090</name>
</gene>
<evidence type="ECO:0000313" key="3">
    <source>
        <dbReference type="EMBL" id="WDF70512.1"/>
    </source>
</evidence>
<keyword evidence="4" id="KW-1185">Reference proteome</keyword>
<dbReference type="InterPro" id="IPR032339">
    <property type="entry name" value="DUF4859"/>
</dbReference>
<feature type="signal peptide" evidence="1">
    <location>
        <begin position="1"/>
        <end position="26"/>
    </location>
</feature>
<feature type="domain" description="DUF4859" evidence="2">
    <location>
        <begin position="496"/>
        <end position="607"/>
    </location>
</feature>
<evidence type="ECO:0000256" key="1">
    <source>
        <dbReference type="SAM" id="SignalP"/>
    </source>
</evidence>
<dbReference type="Proteomes" id="UP001221558">
    <property type="component" value="Chromosome"/>
</dbReference>
<reference evidence="3 4" key="1">
    <citation type="submission" date="2023-02" db="EMBL/GenBank/DDBJ databases">
        <title>Genome sequence of Sphingobacterium sp. KACC 22765.</title>
        <authorList>
            <person name="Kim S."/>
            <person name="Heo J."/>
            <person name="Kwon S.-W."/>
        </authorList>
    </citation>
    <scope>NUCLEOTIDE SEQUENCE [LARGE SCALE GENOMIC DNA]</scope>
    <source>
        <strain evidence="3 4">KACC 22765</strain>
    </source>
</reference>
<evidence type="ECO:0000313" key="4">
    <source>
        <dbReference type="Proteomes" id="UP001221558"/>
    </source>
</evidence>
<name>A0ABY7WP64_9SPHI</name>